<evidence type="ECO:0000313" key="3">
    <source>
        <dbReference type="EMBL" id="EKT4092232.1"/>
    </source>
</evidence>
<dbReference type="Gene3D" id="3.40.50.150">
    <property type="entry name" value="Vaccinia Virus protein VP39"/>
    <property type="match status" value="1"/>
</dbReference>
<gene>
    <name evidence="4" type="ORF">D7Y33_10975</name>
    <name evidence="5" type="ORF">I5V89_02655</name>
    <name evidence="3" type="ORF">QEG23_001732</name>
</gene>
<dbReference type="RefSeq" id="WP_049451765.1">
    <property type="nucleotide sequence ID" value="NZ_BKBG02000001.1"/>
</dbReference>
<dbReference type="SUPFAM" id="SSF53335">
    <property type="entry name" value="S-adenosyl-L-methionine-dependent methyltransferases"/>
    <property type="match status" value="1"/>
</dbReference>
<sequence>MNEVANLVKAIRAIPSTPGKPWNPRVAFETFVQHALMSMAHIHADTKGHLDTKVLAFGPLKKNVEEAPEVVAAINAYIKAVFASRPFDDVLGRVHAELLARKGGEGLGQSFTPGDLLDLVQTLATRHRPGGSGAKVYDSCCGAGSLALAAIRSQQKHLPSEKILVLAGDIDPLCAAMTALQIHANQTFHFLPLGAVKVTVGNELIGPRRPGFWSRFHLYE</sequence>
<dbReference type="GO" id="GO:0008170">
    <property type="term" value="F:N-methyltransferase activity"/>
    <property type="evidence" value="ECO:0007669"/>
    <property type="project" value="InterPro"/>
</dbReference>
<evidence type="ECO:0000313" key="6">
    <source>
        <dbReference type="Proteomes" id="UP000634179"/>
    </source>
</evidence>
<feature type="domain" description="DNA methylase adenine-specific" evidence="2">
    <location>
        <begin position="89"/>
        <end position="163"/>
    </location>
</feature>
<accession>A0A699YJY3</accession>
<dbReference type="Pfam" id="PF02384">
    <property type="entry name" value="N6_Mtase"/>
    <property type="match status" value="1"/>
</dbReference>
<dbReference type="EMBL" id="ABLOJW010000008">
    <property type="protein sequence ID" value="EKT4092232.1"/>
    <property type="molecule type" value="Genomic_DNA"/>
</dbReference>
<evidence type="ECO:0000313" key="4">
    <source>
        <dbReference type="EMBL" id="MBA0311520.1"/>
    </source>
</evidence>
<name>A0A699YJY3_STEMA</name>
<protein>
    <submittedName>
        <fullName evidence="5">N-6 DNA methylase</fullName>
    </submittedName>
</protein>
<keyword evidence="5" id="KW-0808">Transferase</keyword>
<keyword evidence="5" id="KW-0489">Methyltransferase</keyword>
<organism evidence="5 6">
    <name type="scientific">Stenotrophomonas maltophilia</name>
    <name type="common">Pseudomonas maltophilia</name>
    <name type="synonym">Xanthomonas maltophilia</name>
    <dbReference type="NCBI Taxonomy" id="40324"/>
    <lineage>
        <taxon>Bacteria</taxon>
        <taxon>Pseudomonadati</taxon>
        <taxon>Pseudomonadota</taxon>
        <taxon>Gammaproteobacteria</taxon>
        <taxon>Lysobacterales</taxon>
        <taxon>Lysobacteraceae</taxon>
        <taxon>Stenotrophomonas</taxon>
        <taxon>Stenotrophomonas maltophilia group</taxon>
    </lineage>
</organism>
<dbReference type="InterPro" id="IPR029063">
    <property type="entry name" value="SAM-dependent_MTases_sf"/>
</dbReference>
<evidence type="ECO:0000313" key="5">
    <source>
        <dbReference type="EMBL" id="MBH1788767.1"/>
    </source>
</evidence>
<comment type="caution">
    <text evidence="5">The sequence shown here is derived from an EMBL/GenBank/DDBJ whole genome shotgun (WGS) entry which is preliminary data.</text>
</comment>
<dbReference type="GO" id="GO:0032259">
    <property type="term" value="P:methylation"/>
    <property type="evidence" value="ECO:0007669"/>
    <property type="project" value="UniProtKB-KW"/>
</dbReference>
<evidence type="ECO:0000259" key="2">
    <source>
        <dbReference type="Pfam" id="PF02384"/>
    </source>
</evidence>
<reference evidence="3" key="4">
    <citation type="submission" date="2022-07" db="EMBL/GenBank/DDBJ databases">
        <authorList>
            <consortium name="DAFM: The Division of Animal and Food Microbiology"/>
        </authorList>
    </citation>
    <scope>NUCLEOTIDE SEQUENCE</scope>
    <source>
        <strain evidence="3">19MO01SH01-2</strain>
    </source>
</reference>
<comment type="similarity">
    <text evidence="1">Belongs to the N(4)/N(6)-methyltransferase family.</text>
</comment>
<dbReference type="EMBL" id="RAUE01000017">
    <property type="protein sequence ID" value="MBA0311520.1"/>
    <property type="molecule type" value="Genomic_DNA"/>
</dbReference>
<dbReference type="Proteomes" id="UP001218208">
    <property type="component" value="Unassembled WGS sequence"/>
</dbReference>
<dbReference type="Proteomes" id="UP000634179">
    <property type="component" value="Unassembled WGS sequence"/>
</dbReference>
<dbReference type="Proteomes" id="UP000822271">
    <property type="component" value="Unassembled WGS sequence"/>
</dbReference>
<dbReference type="InterPro" id="IPR003356">
    <property type="entry name" value="DNA_methylase_A-5"/>
</dbReference>
<dbReference type="EMBL" id="JADUOV010000001">
    <property type="protein sequence ID" value="MBH1788767.1"/>
    <property type="molecule type" value="Genomic_DNA"/>
</dbReference>
<reference evidence="4" key="1">
    <citation type="submission" date="2018-09" db="EMBL/GenBank/DDBJ databases">
        <authorList>
            <person name="Groschel M."/>
            <person name="Kohl T."/>
            <person name="Conchillo-Sole O."/>
            <person name="Mamat U."/>
            <person name="Yero D."/>
            <person name="Niemann S."/>
            <person name="Daura X."/>
            <person name="Gibert I."/>
        </authorList>
    </citation>
    <scope>NUCLEOTIDE SEQUENCE</scope>
    <source>
        <strain evidence="4">OG156</strain>
    </source>
</reference>
<dbReference type="GO" id="GO:0003677">
    <property type="term" value="F:DNA binding"/>
    <property type="evidence" value="ECO:0007669"/>
    <property type="project" value="InterPro"/>
</dbReference>
<dbReference type="AlphaFoldDB" id="A0A699YJY3"/>
<reference evidence="5" key="3">
    <citation type="submission" date="2020-11" db="EMBL/GenBank/DDBJ databases">
        <title>Enhanced detection system for hospital associated transmission using whole genome sequencing surveillance.</title>
        <authorList>
            <person name="Harrison L.H."/>
            <person name="Van Tyne D."/>
            <person name="Marsh J.W."/>
            <person name="Griffith M.P."/>
            <person name="Snyder D.J."/>
            <person name="Cooper V.S."/>
            <person name="Mustapha M."/>
        </authorList>
    </citation>
    <scope>NUCLEOTIDE SEQUENCE</scope>
    <source>
        <strain evidence="5">STEN00053</strain>
    </source>
</reference>
<dbReference type="OrthoDB" id="9784823at2"/>
<evidence type="ECO:0000256" key="1">
    <source>
        <dbReference type="ARBA" id="ARBA00006594"/>
    </source>
</evidence>
<proteinExistence type="inferred from homology"/>
<reference evidence="4" key="2">
    <citation type="journal article" date="2020" name="Front. Microbiol.">
        <title>Genetic Variants of the DSF Quorum Sensing System in Stenotrophomonas maltophilia Influence Virulence and Resistance Phenotypes Among Genotypically Diverse Clinical Isolates.</title>
        <authorList>
            <person name="Yero D."/>
            <person name="Huedo P."/>
            <person name="Conchillo-Sole O."/>
            <person name="Martinez-Servat S."/>
            <person name="Mamat U."/>
            <person name="Coves X."/>
            <person name="Llanas F."/>
            <person name="Roca I."/>
            <person name="Vila J."/>
            <person name="Schaible U.E."/>
            <person name="Daura X."/>
            <person name="Gibert I."/>
        </authorList>
    </citation>
    <scope>NUCLEOTIDE SEQUENCE</scope>
    <source>
        <strain evidence="4">OG156</strain>
    </source>
</reference>